<dbReference type="HOGENOM" id="CLU_367687_0_0_1"/>
<gene>
    <name evidence="2" type="ORF">A1Q1_03083</name>
</gene>
<evidence type="ECO:0000256" key="1">
    <source>
        <dbReference type="SAM" id="MobiDB-lite"/>
    </source>
</evidence>
<dbReference type="Proteomes" id="UP000002748">
    <property type="component" value="Unassembled WGS sequence"/>
</dbReference>
<evidence type="ECO:0000313" key="2">
    <source>
        <dbReference type="EMBL" id="EJT52629.1"/>
    </source>
</evidence>
<comment type="caution">
    <text evidence="2">The sequence shown here is derived from an EMBL/GenBank/DDBJ whole genome shotgun (WGS) entry which is preliminary data.</text>
</comment>
<feature type="compositionally biased region" description="Polar residues" evidence="1">
    <location>
        <begin position="620"/>
        <end position="636"/>
    </location>
</feature>
<organism evidence="2 3">
    <name type="scientific">Trichosporon asahii var. asahii (strain ATCC 90039 / CBS 2479 / JCM 2466 / KCTC 7840 / NBRC 103889/ NCYC 2677 / UAMH 7654)</name>
    <name type="common">Yeast</name>
    <dbReference type="NCBI Taxonomy" id="1186058"/>
    <lineage>
        <taxon>Eukaryota</taxon>
        <taxon>Fungi</taxon>
        <taxon>Dikarya</taxon>
        <taxon>Basidiomycota</taxon>
        <taxon>Agaricomycotina</taxon>
        <taxon>Tremellomycetes</taxon>
        <taxon>Trichosporonales</taxon>
        <taxon>Trichosporonaceae</taxon>
        <taxon>Trichosporon</taxon>
    </lineage>
</organism>
<accession>J6F6E7</accession>
<name>J6F6E7_TRIAS</name>
<dbReference type="EMBL" id="ALBS01000021">
    <property type="protein sequence ID" value="EJT52629.1"/>
    <property type="molecule type" value="Genomic_DNA"/>
</dbReference>
<protein>
    <submittedName>
        <fullName evidence="2">Uncharacterized protein</fullName>
    </submittedName>
</protein>
<dbReference type="AlphaFoldDB" id="J6F6E7"/>
<feature type="region of interest" description="Disordered" evidence="1">
    <location>
        <begin position="620"/>
        <end position="669"/>
    </location>
</feature>
<proteinExistence type="predicted"/>
<evidence type="ECO:0000313" key="3">
    <source>
        <dbReference type="Proteomes" id="UP000002748"/>
    </source>
</evidence>
<sequence>MVHVLTEKLPVYMSPREMSRGAGFPNSPWSESFFDWLLEVDPCCRKSITREFHEVLDSRTFSEHFFDNLLGIPSRASQPSLCSCKPPCPPFSADLIAPPVIAYAKLRPDYDWPHDMSYESGILQWVADRLREFCFHNSTWTVTLPRLAREREFNESVRRFTSSSSVFTFNTISLPIRRGEKGSYMRRLVRYKLPKHDILHPSDKTSLLLVYRTDLPRDSLRRFPPLNCSLTTLFDNPKRRAKWAPVFEAFRGCEVETTLVGAGGPDDLIKLKTVEKLNGITVAYMCMDVHGSADLLGDWKTGHLITQDILANPGSAILYGDVEGRQPLVEQGLRLAIDKLLCQASQLQVPFSLQSLSYRISNLFQAYACRSTSTKQERPSPLELCRDLLGIFCVVPTSEPSPTPFPVSFTSCCTASHVGTSWLSSAGLVYGCAVGTVTALTLDRVRKRERRMEKVVDYSDLVGELVQNFTAILSTALMPGSVTIATEATRGVFRRFLQRRFAEATLNDFREILHMLDHMGDSFATIMESYDSVLDTHHILVHFNQAFMITASRGQTECSANEIINWFQLSDRSGKLVSLIPTHAVRLNGHYGDMLIRDLFTANMVRYNSGSLQKMLENAIQSSQEPSLTTSQSAKPSTDPPTPTTGLTKPSVDLTKASSGSHPPTPTHSSLRLSASYAIALIAVLLAVHSMSWLLDAQWAKDTVTIETRPPPRTAARVLREYKISSAVTVLPDDIVYIIRSPIQDWLNIEDAAGSPGV</sequence>
<dbReference type="RefSeq" id="XP_014183648.1">
    <property type="nucleotide sequence ID" value="XM_014328173.1"/>
</dbReference>
<reference evidence="2 3" key="1">
    <citation type="journal article" date="2012" name="Eukaryot. Cell">
        <title>Draft genome sequence of CBS 2479, the standard type strain of Trichosporon asahii.</title>
        <authorList>
            <person name="Yang R.Y."/>
            <person name="Li H.T."/>
            <person name="Zhu H."/>
            <person name="Zhou G.P."/>
            <person name="Wang M."/>
            <person name="Wang L."/>
        </authorList>
    </citation>
    <scope>NUCLEOTIDE SEQUENCE [LARGE SCALE GENOMIC DNA]</scope>
    <source>
        <strain evidence="3">ATCC 90039 / CBS 2479 / JCM 2466 / KCTC 7840 / NCYC 2677 / UAMH 7654</strain>
    </source>
</reference>
<dbReference type="GeneID" id="25986596"/>
<dbReference type="VEuPathDB" id="FungiDB:A1Q1_03083"/>
<dbReference type="KEGG" id="tasa:A1Q1_03083"/>
<feature type="compositionally biased region" description="Low complexity" evidence="1">
    <location>
        <begin position="658"/>
        <end position="669"/>
    </location>
</feature>